<name>A0A812LXW3_9DINO</name>
<evidence type="ECO:0000313" key="1">
    <source>
        <dbReference type="EMBL" id="CAE7247550.1"/>
    </source>
</evidence>
<proteinExistence type="predicted"/>
<comment type="caution">
    <text evidence="1">The sequence shown here is derived from an EMBL/GenBank/DDBJ whole genome shotgun (WGS) entry which is preliminary data.</text>
</comment>
<gene>
    <name evidence="1" type="ORF">SNEC2469_LOCUS4911</name>
</gene>
<protein>
    <submittedName>
        <fullName evidence="1">Uncharacterized protein</fullName>
    </submittedName>
</protein>
<reference evidence="1" key="1">
    <citation type="submission" date="2021-02" db="EMBL/GenBank/DDBJ databases">
        <authorList>
            <person name="Dougan E. K."/>
            <person name="Rhodes N."/>
            <person name="Thang M."/>
            <person name="Chan C."/>
        </authorList>
    </citation>
    <scope>NUCLEOTIDE SEQUENCE</scope>
</reference>
<dbReference type="AlphaFoldDB" id="A0A812LXW3"/>
<dbReference type="OrthoDB" id="10511660at2759"/>
<organism evidence="1 2">
    <name type="scientific">Symbiodinium necroappetens</name>
    <dbReference type="NCBI Taxonomy" id="1628268"/>
    <lineage>
        <taxon>Eukaryota</taxon>
        <taxon>Sar</taxon>
        <taxon>Alveolata</taxon>
        <taxon>Dinophyceae</taxon>
        <taxon>Suessiales</taxon>
        <taxon>Symbiodiniaceae</taxon>
        <taxon>Symbiodinium</taxon>
    </lineage>
</organism>
<sequence>ILAGAIELATTSTAACLVLMHAHAHPHETGNACLARQWLDLLRAAAESISTSVQDVVGSGCLLPLLISSFLGALKSLAAADLVALDQNEALLYARNFHDKDCSVSLFHR</sequence>
<feature type="non-terminal residue" evidence="1">
    <location>
        <position position="1"/>
    </location>
</feature>
<evidence type="ECO:0000313" key="2">
    <source>
        <dbReference type="Proteomes" id="UP000601435"/>
    </source>
</evidence>
<accession>A0A812LXW3</accession>
<dbReference type="EMBL" id="CAJNJA010009508">
    <property type="protein sequence ID" value="CAE7247550.1"/>
    <property type="molecule type" value="Genomic_DNA"/>
</dbReference>
<dbReference type="Proteomes" id="UP000601435">
    <property type="component" value="Unassembled WGS sequence"/>
</dbReference>
<keyword evidence="2" id="KW-1185">Reference proteome</keyword>
<feature type="non-terminal residue" evidence="1">
    <location>
        <position position="109"/>
    </location>
</feature>